<proteinExistence type="inferred from homology"/>
<dbReference type="Pfam" id="PF08450">
    <property type="entry name" value="SGL"/>
    <property type="match status" value="1"/>
</dbReference>
<dbReference type="InterPro" id="IPR013658">
    <property type="entry name" value="SGL"/>
</dbReference>
<evidence type="ECO:0000259" key="2">
    <source>
        <dbReference type="Pfam" id="PF08450"/>
    </source>
</evidence>
<dbReference type="EC" id="3.1.1.15" evidence="3"/>
<dbReference type="SUPFAM" id="SSF63829">
    <property type="entry name" value="Calcium-dependent phosphotriesterase"/>
    <property type="match status" value="1"/>
</dbReference>
<comment type="caution">
    <text evidence="3">The sequence shown here is derived from an EMBL/GenBank/DDBJ whole genome shotgun (WGS) entry which is preliminary data.</text>
</comment>
<feature type="domain" description="SMP-30/Gluconolactonase/LRE-like region" evidence="2">
    <location>
        <begin position="19"/>
        <end position="261"/>
    </location>
</feature>
<dbReference type="Gene3D" id="2.120.10.30">
    <property type="entry name" value="TolB, C-terminal domain"/>
    <property type="match status" value="1"/>
</dbReference>
<dbReference type="Proteomes" id="UP000781958">
    <property type="component" value="Unassembled WGS sequence"/>
</dbReference>
<organism evidence="3 4">
    <name type="scientific">Azospirillum rugosum</name>
    <dbReference type="NCBI Taxonomy" id="416170"/>
    <lineage>
        <taxon>Bacteria</taxon>
        <taxon>Pseudomonadati</taxon>
        <taxon>Pseudomonadota</taxon>
        <taxon>Alphaproteobacteria</taxon>
        <taxon>Rhodospirillales</taxon>
        <taxon>Azospirillaceae</taxon>
        <taxon>Azospirillum</taxon>
    </lineage>
</organism>
<evidence type="ECO:0000313" key="3">
    <source>
        <dbReference type="EMBL" id="MBP2291500.1"/>
    </source>
</evidence>
<comment type="similarity">
    <text evidence="1">Belongs to the SMP-30/CGR1 family.</text>
</comment>
<reference evidence="3 4" key="1">
    <citation type="submission" date="2021-03" db="EMBL/GenBank/DDBJ databases">
        <title>Genomic Encyclopedia of Type Strains, Phase III (KMG-III): the genomes of soil and plant-associated and newly described type strains.</title>
        <authorList>
            <person name="Whitman W."/>
        </authorList>
    </citation>
    <scope>NUCLEOTIDE SEQUENCE [LARGE SCALE GENOMIC DNA]</scope>
    <source>
        <strain evidence="3 4">IMMIB AFH-6</strain>
    </source>
</reference>
<evidence type="ECO:0000256" key="1">
    <source>
        <dbReference type="ARBA" id="ARBA00008853"/>
    </source>
</evidence>
<dbReference type="EMBL" id="JAGINP010000003">
    <property type="protein sequence ID" value="MBP2291500.1"/>
    <property type="molecule type" value="Genomic_DNA"/>
</dbReference>
<dbReference type="PANTHER" id="PTHR10907:SF47">
    <property type="entry name" value="REGUCALCIN"/>
    <property type="match status" value="1"/>
</dbReference>
<keyword evidence="4" id="KW-1185">Reference proteome</keyword>
<dbReference type="PRINTS" id="PR01790">
    <property type="entry name" value="SMP30FAMILY"/>
</dbReference>
<name>A0ABS4SGE3_9PROT</name>
<dbReference type="PANTHER" id="PTHR10907">
    <property type="entry name" value="REGUCALCIN"/>
    <property type="match status" value="1"/>
</dbReference>
<accession>A0ABS4SGE3</accession>
<dbReference type="InterPro" id="IPR005511">
    <property type="entry name" value="SMP-30"/>
</dbReference>
<dbReference type="GO" id="GO:0050021">
    <property type="term" value="F:L-arabinonolactonase activity"/>
    <property type="evidence" value="ECO:0007669"/>
    <property type="project" value="UniProtKB-EC"/>
</dbReference>
<dbReference type="InterPro" id="IPR011042">
    <property type="entry name" value="6-blade_b-propeller_TolB-like"/>
</dbReference>
<evidence type="ECO:0000313" key="4">
    <source>
        <dbReference type="Proteomes" id="UP000781958"/>
    </source>
</evidence>
<sequence length="291" mass="31837">MPEPRRLDARPVVSCRNILGEGPVWSEPRQTLFWTDIHGRRLWAFEPARGTSHYWDLPDRLACMALRRDGTLLAGFARSLAVFDPDSGRVETICAFEPDLPTTRANDGRCDRQGRFLVGGLDEGDPQRPIASVWRLDADRSLHRLIPDVAIANSLCFSPDGRTLYMTDTPERVIRAYDYDPATGALGARRDFHRLPPGPGHPDGSVVDSQGYLWNAEYGGGRVVRYAPDGTVDTVVTVPTPNTTCPAFGGPDLTTLYITTAADGQTDDPQAGSLFAVEVDVPGLPEPFFAG</sequence>
<gene>
    <name evidence="3" type="ORF">J2851_001249</name>
</gene>
<keyword evidence="3" id="KW-0378">Hydrolase</keyword>
<protein>
    <submittedName>
        <fullName evidence="3">L-arabinonolactonase</fullName>
        <ecNumber evidence="3">3.1.1.15</ecNumber>
    </submittedName>
</protein>
<dbReference type="RefSeq" id="WP_209764988.1">
    <property type="nucleotide sequence ID" value="NZ_JAGINP010000003.1"/>
</dbReference>